<dbReference type="Gene3D" id="3.20.20.30">
    <property type="entry name" value="Luciferase-like domain"/>
    <property type="match status" value="1"/>
</dbReference>
<keyword evidence="3" id="KW-1185">Reference proteome</keyword>
<protein>
    <submittedName>
        <fullName evidence="2">Alkanesulfonate monooxygenase SsuD/methylene tetrahydromethanopterin reductase-like flavin-dependent oxidoreductase (Luciferase family)</fullName>
    </submittedName>
</protein>
<dbReference type="SUPFAM" id="SSF51679">
    <property type="entry name" value="Bacterial luciferase-like"/>
    <property type="match status" value="1"/>
</dbReference>
<evidence type="ECO:0000313" key="3">
    <source>
        <dbReference type="Proteomes" id="UP000582643"/>
    </source>
</evidence>
<keyword evidence="2" id="KW-0560">Oxidoreductase</keyword>
<dbReference type="EMBL" id="JACHJY010000016">
    <property type="protein sequence ID" value="MBB4987055.1"/>
    <property type="molecule type" value="Genomic_DNA"/>
</dbReference>
<reference evidence="2 3" key="1">
    <citation type="submission" date="2020-08" db="EMBL/GenBank/DDBJ databases">
        <title>Genomic Encyclopedia of Type Strains, Phase III (KMG-III): the genomes of soil and plant-associated and newly described type strains.</title>
        <authorList>
            <person name="Whitman W."/>
        </authorList>
    </citation>
    <scope>NUCLEOTIDE SEQUENCE [LARGE SCALE GENOMIC DNA]</scope>
    <source>
        <strain evidence="2 3">SFB5A</strain>
    </source>
</reference>
<dbReference type="InterPro" id="IPR011251">
    <property type="entry name" value="Luciferase-like_dom"/>
</dbReference>
<accession>A0A7W7U8N6</accession>
<dbReference type="InterPro" id="IPR036661">
    <property type="entry name" value="Luciferase-like_sf"/>
</dbReference>
<dbReference type="GO" id="GO:0016705">
    <property type="term" value="F:oxidoreductase activity, acting on paired donors, with incorporation or reduction of molecular oxygen"/>
    <property type="evidence" value="ECO:0007669"/>
    <property type="project" value="InterPro"/>
</dbReference>
<dbReference type="Pfam" id="PF00296">
    <property type="entry name" value="Bac_luciferase"/>
    <property type="match status" value="1"/>
</dbReference>
<dbReference type="PANTHER" id="PTHR30011">
    <property type="entry name" value="ALKANESULFONATE MONOOXYGENASE-RELATED"/>
    <property type="match status" value="1"/>
</dbReference>
<dbReference type="AlphaFoldDB" id="A0A7W7U8N6"/>
<sequence length="285" mass="30277">MEIGLGLPTTVPDIDGRTLPQWARRAEECGFASLGVLDRLVYANFEPLISLAAAAAVTERIRLLTTILIAAYRGDTALLAKQAATIDALSGGRLVLGVAAGGREDDYAATGTGYRDRGARLDAALTELREIWAGRGKVPGIGPAPVRPEGVPLLVGGHSPRAMLRSARFGTGWIAGGNSVTAYAELVRQARQTWIDEGRTERPRMVAILYAHLGPDAARVAGDYLRSYYSFVGPKAERTAAGVLTDPRRVRDAAQAYAEVGCDELILLPCTADLAQVRLLADAAL</sequence>
<gene>
    <name evidence="2" type="ORF">GGE06_008027</name>
</gene>
<proteinExistence type="predicted"/>
<name>A0A7W7U8N6_9ACTN</name>
<evidence type="ECO:0000313" key="2">
    <source>
        <dbReference type="EMBL" id="MBB4987055.1"/>
    </source>
</evidence>
<dbReference type="InterPro" id="IPR051260">
    <property type="entry name" value="Diverse_substr_monoxygenases"/>
</dbReference>
<organism evidence="2 3">
    <name type="scientific">Streptomyces nymphaeiformis</name>
    <dbReference type="NCBI Taxonomy" id="2663842"/>
    <lineage>
        <taxon>Bacteria</taxon>
        <taxon>Bacillati</taxon>
        <taxon>Actinomycetota</taxon>
        <taxon>Actinomycetes</taxon>
        <taxon>Kitasatosporales</taxon>
        <taxon>Streptomycetaceae</taxon>
        <taxon>Streptomyces</taxon>
    </lineage>
</organism>
<feature type="domain" description="Luciferase-like" evidence="1">
    <location>
        <begin position="15"/>
        <end position="249"/>
    </location>
</feature>
<dbReference type="PANTHER" id="PTHR30011:SF32">
    <property type="entry name" value="CONSERVED PROTEIN"/>
    <property type="match status" value="1"/>
</dbReference>
<dbReference type="Proteomes" id="UP000582643">
    <property type="component" value="Unassembled WGS sequence"/>
</dbReference>
<evidence type="ECO:0000259" key="1">
    <source>
        <dbReference type="Pfam" id="PF00296"/>
    </source>
</evidence>
<keyword evidence="2" id="KW-0503">Monooxygenase</keyword>
<dbReference type="RefSeq" id="WP_184933064.1">
    <property type="nucleotide sequence ID" value="NZ_JACHJY010000016.1"/>
</dbReference>
<dbReference type="GO" id="GO:0004497">
    <property type="term" value="F:monooxygenase activity"/>
    <property type="evidence" value="ECO:0007669"/>
    <property type="project" value="UniProtKB-KW"/>
</dbReference>
<comment type="caution">
    <text evidence="2">The sequence shown here is derived from an EMBL/GenBank/DDBJ whole genome shotgun (WGS) entry which is preliminary data.</text>
</comment>